<protein>
    <submittedName>
        <fullName evidence="1">Uncharacterized protein</fullName>
    </submittedName>
</protein>
<sequence length="668" mass="72098">MRFHDRHRRFALAPMQEAHSAIDAASLAFARLEPGWSLSQRSAVDLGFRSGDRWTIVFGCEVEVAPLLERESSLLLWPLDYRSLDRQRADEIERVIFPWLRVQFFNRRARTASLEIFDSRAAAEIARAREMRLLGVTSYTDLYEDLAPYVYAARHVRSGTRAAVVDPRGAVGALSLERAGARVSLELGDAEALGFATRWLDMRTVDLDRADRYDIAIANRPGALPAARVRVLRDGGESGDTAIPVTVALPPAITVSFDPDDGPTASTLGISFDGIPAEARASVINEPVAHGGSSGRIAMLVREDALTNPDADTMAMHVLARRLQREGFEVGVFPVGARADLSSYDLVHAWGSEVAGAALGLLQSLPSVPLVASLSIDDPRREGFSGPKAAKAVYGNVNDAAMFDLYFAALGARSLSIDSVAPEREFDPLPAVEAGVRAMLGRCDVAILSGPVEEALLRSRFGWAGSAISVAALVEGSPSCEEAVVLVGEGEFVLCDLPVESRCNQIALALAAKKRSLPIVFTGPVIDHQWFQGLMESMGVHALWIPQRHLNQANRAWLRARARVVADCAWTGRGIHSVVAAAATGAFPLLSAAGYGRELFGPFAEVVDPGAHADIEEALARAWERAPQEREALRSHVRATFDQTTAFIATVTAYQLAGERARSRTPAG</sequence>
<organism evidence="1">
    <name type="scientific">mine drainage metagenome</name>
    <dbReference type="NCBI Taxonomy" id="410659"/>
    <lineage>
        <taxon>unclassified sequences</taxon>
        <taxon>metagenomes</taxon>
        <taxon>ecological metagenomes</taxon>
    </lineage>
</organism>
<comment type="caution">
    <text evidence="1">The sequence shown here is derived from an EMBL/GenBank/DDBJ whole genome shotgun (WGS) entry which is preliminary data.</text>
</comment>
<name>E6PCB3_9ZZZZ</name>
<reference evidence="1" key="1">
    <citation type="submission" date="2009-10" db="EMBL/GenBank/DDBJ databases">
        <title>Diversity of trophic interactions inside an arsenic-rich microbial ecosystem.</title>
        <authorList>
            <person name="Bertin P.N."/>
            <person name="Heinrich-Salmeron A."/>
            <person name="Pelletier E."/>
            <person name="Goulhen-Chollet F."/>
            <person name="Arsene-Ploetze F."/>
            <person name="Gallien S."/>
            <person name="Calteau A."/>
            <person name="Vallenet D."/>
            <person name="Casiot C."/>
            <person name="Chane-Woon-Ming B."/>
            <person name="Giloteaux L."/>
            <person name="Barakat M."/>
            <person name="Bonnefoy V."/>
            <person name="Bruneel O."/>
            <person name="Chandler M."/>
            <person name="Cleiss J."/>
            <person name="Duran R."/>
            <person name="Elbaz-Poulichet F."/>
            <person name="Fonknechten N."/>
            <person name="Lauga B."/>
            <person name="Mornico D."/>
            <person name="Ortet P."/>
            <person name="Schaeffer C."/>
            <person name="Siguier P."/>
            <person name="Alexander Thil Smith A."/>
            <person name="Van Dorsselaer A."/>
            <person name="Weissenbach J."/>
            <person name="Medigue C."/>
            <person name="Le Paslier D."/>
        </authorList>
    </citation>
    <scope>NUCLEOTIDE SEQUENCE</scope>
</reference>
<accession>E6PCB3</accession>
<evidence type="ECO:0000313" key="1">
    <source>
        <dbReference type="EMBL" id="CBH74096.1"/>
    </source>
</evidence>
<dbReference type="AlphaFoldDB" id="E6PCB3"/>
<gene>
    <name evidence="1" type="ORF">CARN1_1983</name>
</gene>
<dbReference type="EMBL" id="CABL01000001">
    <property type="protein sequence ID" value="CBH74096.1"/>
    <property type="molecule type" value="Genomic_DNA"/>
</dbReference>
<proteinExistence type="predicted"/>